<proteinExistence type="predicted"/>
<dbReference type="Proteomes" id="UP001174934">
    <property type="component" value="Unassembled WGS sequence"/>
</dbReference>
<evidence type="ECO:0000259" key="2">
    <source>
        <dbReference type="Pfam" id="PF26061"/>
    </source>
</evidence>
<comment type="caution">
    <text evidence="3">The sequence shown here is derived from an EMBL/GenBank/DDBJ whole genome shotgun (WGS) entry which is preliminary data.</text>
</comment>
<evidence type="ECO:0000256" key="1">
    <source>
        <dbReference type="SAM" id="SignalP"/>
    </source>
</evidence>
<feature type="signal peptide" evidence="1">
    <location>
        <begin position="1"/>
        <end position="23"/>
    </location>
</feature>
<dbReference type="EMBL" id="JAULSR010000003">
    <property type="protein sequence ID" value="KAK0624904.1"/>
    <property type="molecule type" value="Genomic_DNA"/>
</dbReference>
<accession>A0AA40C4X7</accession>
<protein>
    <recommendedName>
        <fullName evidence="2">DUF8021 domain-containing protein</fullName>
    </recommendedName>
</protein>
<dbReference type="InterPro" id="IPR058334">
    <property type="entry name" value="DUF8021"/>
</dbReference>
<name>A0AA40C4X7_9PEZI</name>
<dbReference type="Pfam" id="PF26061">
    <property type="entry name" value="DUF8021"/>
    <property type="match status" value="1"/>
</dbReference>
<evidence type="ECO:0000313" key="4">
    <source>
        <dbReference type="Proteomes" id="UP001174934"/>
    </source>
</evidence>
<evidence type="ECO:0000313" key="3">
    <source>
        <dbReference type="EMBL" id="KAK0624904.1"/>
    </source>
</evidence>
<feature type="chain" id="PRO_5041380974" description="DUF8021 domain-containing protein" evidence="1">
    <location>
        <begin position="24"/>
        <end position="304"/>
    </location>
</feature>
<keyword evidence="4" id="KW-1185">Reference proteome</keyword>
<sequence length="304" mass="32597">MPSLNAILLTILPLATLTTLTSAECTRAALKAATAQYVAAASAGNPALWTALSPNASYIENDEPVPVARGVLANPMKLDHNRSFHDTTACAALTELIVTDTAKPYVVHTRMLFDPALDAARIKTVESTVATTGDWAFNATGYLYWNSLESWAPIPEGQRDSRDTIKAAGDAYFDRWNDTRVEIPLGTPCARLEGGAYTGLGRLEENTCNLGGFPSNIVVTNRRYIVDEEMGVVDIFIGFPGLDRNVPTRPAPDSHLFRVQGGKVRYIHTVSHCFTTRCGMTGPVPGSGNVGGGGERGCRRGLGV</sequence>
<organism evidence="3 4">
    <name type="scientific">Bombardia bombarda</name>
    <dbReference type="NCBI Taxonomy" id="252184"/>
    <lineage>
        <taxon>Eukaryota</taxon>
        <taxon>Fungi</taxon>
        <taxon>Dikarya</taxon>
        <taxon>Ascomycota</taxon>
        <taxon>Pezizomycotina</taxon>
        <taxon>Sordariomycetes</taxon>
        <taxon>Sordariomycetidae</taxon>
        <taxon>Sordariales</taxon>
        <taxon>Lasiosphaeriaceae</taxon>
        <taxon>Bombardia</taxon>
    </lineage>
</organism>
<feature type="domain" description="DUF8021" evidence="2">
    <location>
        <begin position="158"/>
        <end position="270"/>
    </location>
</feature>
<dbReference type="AlphaFoldDB" id="A0AA40C4X7"/>
<reference evidence="3" key="1">
    <citation type="submission" date="2023-06" db="EMBL/GenBank/DDBJ databases">
        <title>Genome-scale phylogeny and comparative genomics of the fungal order Sordariales.</title>
        <authorList>
            <consortium name="Lawrence Berkeley National Laboratory"/>
            <person name="Hensen N."/>
            <person name="Bonometti L."/>
            <person name="Westerberg I."/>
            <person name="Brannstrom I.O."/>
            <person name="Guillou S."/>
            <person name="Cros-Aarteil S."/>
            <person name="Calhoun S."/>
            <person name="Haridas S."/>
            <person name="Kuo A."/>
            <person name="Mondo S."/>
            <person name="Pangilinan J."/>
            <person name="Riley R."/>
            <person name="LaButti K."/>
            <person name="Andreopoulos B."/>
            <person name="Lipzen A."/>
            <person name="Chen C."/>
            <person name="Yanf M."/>
            <person name="Daum C."/>
            <person name="Ng V."/>
            <person name="Clum A."/>
            <person name="Steindorff A."/>
            <person name="Ohm R."/>
            <person name="Martin F."/>
            <person name="Silar P."/>
            <person name="Natvig D."/>
            <person name="Lalanne C."/>
            <person name="Gautier V."/>
            <person name="Ament-velasquez S.L."/>
            <person name="Kruys A."/>
            <person name="Hutchinson M.I."/>
            <person name="Powell A.J."/>
            <person name="Barry K."/>
            <person name="Miller A.N."/>
            <person name="Grigoriev I.V."/>
            <person name="Debuchy R."/>
            <person name="Gladieux P."/>
            <person name="Thoren M.H."/>
            <person name="Johannesson H."/>
        </authorList>
    </citation>
    <scope>NUCLEOTIDE SEQUENCE</scope>
    <source>
        <strain evidence="3">SMH3391-2</strain>
    </source>
</reference>
<keyword evidence="1" id="KW-0732">Signal</keyword>
<gene>
    <name evidence="3" type="ORF">B0T17DRAFT_493240</name>
</gene>